<reference evidence="2" key="1">
    <citation type="submission" date="2016-11" db="EMBL/GenBank/DDBJ databases">
        <authorList>
            <person name="Shukria A."/>
            <person name="Stevens D.C."/>
        </authorList>
    </citation>
    <scope>NUCLEOTIDE SEQUENCE [LARGE SCALE GENOMIC DNA]</scope>
    <source>
        <strain evidence="2">Cbfe23</strain>
    </source>
</reference>
<dbReference type="Proteomes" id="UP000182229">
    <property type="component" value="Unassembled WGS sequence"/>
</dbReference>
<dbReference type="AlphaFoldDB" id="A0A1L9B7D8"/>
<dbReference type="EMBL" id="MPIN01000006">
    <property type="protein sequence ID" value="OJH38158.1"/>
    <property type="molecule type" value="Genomic_DNA"/>
</dbReference>
<dbReference type="OrthoDB" id="5521446at2"/>
<keyword evidence="2" id="KW-1185">Reference proteome</keyword>
<evidence type="ECO:0000313" key="1">
    <source>
        <dbReference type="EMBL" id="OJH38158.1"/>
    </source>
</evidence>
<proteinExistence type="predicted"/>
<protein>
    <submittedName>
        <fullName evidence="1">Uncharacterized protein</fullName>
    </submittedName>
</protein>
<comment type="caution">
    <text evidence="1">The sequence shown here is derived from an EMBL/GenBank/DDBJ whole genome shotgun (WGS) entry which is preliminary data.</text>
</comment>
<dbReference type="RefSeq" id="WP_071900665.1">
    <property type="nucleotide sequence ID" value="NZ_MPIN01000006.1"/>
</dbReference>
<gene>
    <name evidence="1" type="ORF">BON30_23690</name>
</gene>
<reference evidence="1 2" key="2">
    <citation type="submission" date="2016-12" db="EMBL/GenBank/DDBJ databases">
        <title>Draft Genome Sequence of Cystobacter ferrugineus Strain Cbfe23.</title>
        <authorList>
            <person name="Akbar S."/>
            <person name="Dowd S.E."/>
            <person name="Stevens D.C."/>
        </authorList>
    </citation>
    <scope>NUCLEOTIDE SEQUENCE [LARGE SCALE GENOMIC DNA]</scope>
    <source>
        <strain evidence="1 2">Cbfe23</strain>
    </source>
</reference>
<evidence type="ECO:0000313" key="2">
    <source>
        <dbReference type="Proteomes" id="UP000182229"/>
    </source>
</evidence>
<accession>A0A1L9B7D8</accession>
<dbReference type="STRING" id="83449.BON30_23690"/>
<sequence length="116" mass="13443">MNSIEIRSLLQADPDVFIHYTDETGLRNILQEGVIRPNRKGHVYFTQEPFTQEDAHMNLFLAQPTHEGRGSHILVLRLDPGIRITKMSDIYEFRIQDSLKLHQHEVLYTGKNPFGS</sequence>
<organism evidence="1 2">
    <name type="scientific">Cystobacter ferrugineus</name>
    <dbReference type="NCBI Taxonomy" id="83449"/>
    <lineage>
        <taxon>Bacteria</taxon>
        <taxon>Pseudomonadati</taxon>
        <taxon>Myxococcota</taxon>
        <taxon>Myxococcia</taxon>
        <taxon>Myxococcales</taxon>
        <taxon>Cystobacterineae</taxon>
        <taxon>Archangiaceae</taxon>
        <taxon>Cystobacter</taxon>
    </lineage>
</organism>
<name>A0A1L9B7D8_9BACT</name>